<gene>
    <name evidence="2" type="ORF">FM121_00030</name>
</gene>
<sequence length="51" mass="5975">MDQVFNQLNAEIKRTNQKLTFRTVLTNLYASVPTGIVVVALMWLLNYFNVW</sequence>
<protein>
    <submittedName>
        <fullName evidence="2">Uncharacterized protein</fullName>
    </submittedName>
</protein>
<accession>A0A1X6WJM6</accession>
<keyword evidence="1" id="KW-0812">Transmembrane</keyword>
<dbReference type="Proteomes" id="UP000195918">
    <property type="component" value="Unassembled WGS sequence"/>
</dbReference>
<organism evidence="2 3">
    <name type="scientific">Vagococcus fluvialis bH819</name>
    <dbReference type="NCBI Taxonomy" id="1255619"/>
    <lineage>
        <taxon>Bacteria</taxon>
        <taxon>Bacillati</taxon>
        <taxon>Bacillota</taxon>
        <taxon>Bacilli</taxon>
        <taxon>Lactobacillales</taxon>
        <taxon>Enterococcaceae</taxon>
        <taxon>Vagococcus</taxon>
    </lineage>
</organism>
<reference evidence="3" key="1">
    <citation type="submission" date="2017-02" db="EMBL/GenBank/DDBJ databases">
        <authorList>
            <person name="Dridi B."/>
        </authorList>
    </citation>
    <scope>NUCLEOTIDE SEQUENCE [LARGE SCALE GENOMIC DNA]</scope>
    <source>
        <strain evidence="3">bH819</strain>
    </source>
</reference>
<evidence type="ECO:0000256" key="1">
    <source>
        <dbReference type="SAM" id="Phobius"/>
    </source>
</evidence>
<feature type="transmembrane region" description="Helical" evidence="1">
    <location>
        <begin position="28"/>
        <end position="48"/>
    </location>
</feature>
<keyword evidence="1" id="KW-1133">Transmembrane helix</keyword>
<keyword evidence="3" id="KW-1185">Reference proteome</keyword>
<dbReference type="EMBL" id="FWFD01000001">
    <property type="protein sequence ID" value="SLM84445.1"/>
    <property type="molecule type" value="Genomic_DNA"/>
</dbReference>
<evidence type="ECO:0000313" key="3">
    <source>
        <dbReference type="Proteomes" id="UP000195918"/>
    </source>
</evidence>
<evidence type="ECO:0000313" key="2">
    <source>
        <dbReference type="EMBL" id="SLM84445.1"/>
    </source>
</evidence>
<dbReference type="AlphaFoldDB" id="A0A1X6WJM6"/>
<proteinExistence type="predicted"/>
<keyword evidence="1" id="KW-0472">Membrane</keyword>
<name>A0A1X6WJM6_9ENTE</name>